<sequence length="290" mass="32580">MIEPRKQKILRYILVGPARSGTTVTHLALKGHPNVSAVRDEVRIDPLFTQGMGAFTTSGKTYLSEQEQENHISAIFDAITTLEADQNTIASGLKIAVSSPKLASQLVECLQTYMKDITIILTVREDIVAQYGSGLRSRATGQSHSWRKAKGNGDFTVNIAEDKFVSYANEILNVLEVLQKLKSTHQVIEINYEKNILPNTYEAYYKLFEALGLPQVEISWLNSSKVAPPPEEYILNYVNLRDILEQIKKGESEKLLNQFTKSKPVTSYQSNSNFTKLKSKVKKIISVIRE</sequence>
<protein>
    <recommendedName>
        <fullName evidence="3">Sulfotransferase</fullName>
    </recommendedName>
</protein>
<dbReference type="PATRIC" id="fig|423471.3.peg.756"/>
<accession>G5IZY6</accession>
<reference evidence="1 2" key="1">
    <citation type="journal article" date="2011" name="Front. Microbiol.">
        <title>Two Strains of Crocosphaera watsonii with Highly Conserved Genomes are Distinguished by Strain-Specific Features.</title>
        <authorList>
            <person name="Bench S.R."/>
            <person name="Ilikchyan I.N."/>
            <person name="Tripp H.J."/>
            <person name="Zehr J.P."/>
        </authorList>
    </citation>
    <scope>NUCLEOTIDE SEQUENCE [LARGE SCALE GENOMIC DNA]</scope>
    <source>
        <strain evidence="1 2">WH 0003</strain>
    </source>
</reference>
<dbReference type="Pfam" id="PF13469">
    <property type="entry name" value="Sulfotransfer_3"/>
    <property type="match status" value="1"/>
</dbReference>
<proteinExistence type="predicted"/>
<gene>
    <name evidence="1" type="ORF">CWATWH0003_0824</name>
</gene>
<name>G5IZY6_CROWT</name>
<dbReference type="SUPFAM" id="SSF52540">
    <property type="entry name" value="P-loop containing nucleoside triphosphate hydrolases"/>
    <property type="match status" value="1"/>
</dbReference>
<comment type="caution">
    <text evidence="1">The sequence shown here is derived from an EMBL/GenBank/DDBJ whole genome shotgun (WGS) entry which is preliminary data.</text>
</comment>
<dbReference type="Gene3D" id="3.40.50.300">
    <property type="entry name" value="P-loop containing nucleotide triphosphate hydrolases"/>
    <property type="match status" value="1"/>
</dbReference>
<organism evidence="1 2">
    <name type="scientific">Crocosphaera watsonii WH 0003</name>
    <dbReference type="NCBI Taxonomy" id="423471"/>
    <lineage>
        <taxon>Bacteria</taxon>
        <taxon>Bacillati</taxon>
        <taxon>Cyanobacteriota</taxon>
        <taxon>Cyanophyceae</taxon>
        <taxon>Oscillatoriophycideae</taxon>
        <taxon>Chroococcales</taxon>
        <taxon>Aphanothecaceae</taxon>
        <taxon>Crocosphaera</taxon>
    </lineage>
</organism>
<dbReference type="InterPro" id="IPR027417">
    <property type="entry name" value="P-loop_NTPase"/>
</dbReference>
<dbReference type="GeneID" id="88764706"/>
<evidence type="ECO:0000313" key="1">
    <source>
        <dbReference type="EMBL" id="EHJ14482.1"/>
    </source>
</evidence>
<dbReference type="EMBL" id="AESD01000135">
    <property type="protein sequence ID" value="EHJ14482.1"/>
    <property type="molecule type" value="Genomic_DNA"/>
</dbReference>
<dbReference type="RefSeq" id="WP_007309383.1">
    <property type="nucleotide sequence ID" value="NZ_AESD01000135.1"/>
</dbReference>
<evidence type="ECO:0008006" key="3">
    <source>
        <dbReference type="Google" id="ProtNLM"/>
    </source>
</evidence>
<evidence type="ECO:0000313" key="2">
    <source>
        <dbReference type="Proteomes" id="UP000003477"/>
    </source>
</evidence>
<dbReference type="Proteomes" id="UP000003477">
    <property type="component" value="Unassembled WGS sequence"/>
</dbReference>
<dbReference type="AlphaFoldDB" id="G5IZY6"/>